<dbReference type="EC" id="2.7.13.3" evidence="3"/>
<dbReference type="FunFam" id="3.30.565.10:FF:000023">
    <property type="entry name" value="PAS domain-containing sensor histidine kinase"/>
    <property type="match status" value="1"/>
</dbReference>
<dbReference type="PROSITE" id="PS50109">
    <property type="entry name" value="HIS_KIN"/>
    <property type="match status" value="1"/>
</dbReference>
<evidence type="ECO:0000256" key="4">
    <source>
        <dbReference type="ARBA" id="ARBA00022475"/>
    </source>
</evidence>
<evidence type="ECO:0000313" key="16">
    <source>
        <dbReference type="Proteomes" id="UP000177197"/>
    </source>
</evidence>
<dbReference type="PRINTS" id="PR00344">
    <property type="entry name" value="BCTRLSENSOR"/>
</dbReference>
<keyword evidence="12" id="KW-0175">Coiled coil</keyword>
<feature type="transmembrane region" description="Helical" evidence="13">
    <location>
        <begin position="33"/>
        <end position="51"/>
    </location>
</feature>
<feature type="transmembrane region" description="Helical" evidence="13">
    <location>
        <begin position="137"/>
        <end position="154"/>
    </location>
</feature>
<keyword evidence="13" id="KW-0812">Transmembrane</keyword>
<dbReference type="Gene3D" id="1.10.287.130">
    <property type="match status" value="1"/>
</dbReference>
<dbReference type="SMART" id="SM00387">
    <property type="entry name" value="HATPase_c"/>
    <property type="match status" value="1"/>
</dbReference>
<dbReference type="Gene3D" id="3.30.565.10">
    <property type="entry name" value="Histidine kinase-like ATPase, C-terminal domain"/>
    <property type="match status" value="1"/>
</dbReference>
<keyword evidence="10" id="KW-0902">Two-component regulatory system</keyword>
<dbReference type="SMART" id="SM00388">
    <property type="entry name" value="HisKA"/>
    <property type="match status" value="1"/>
</dbReference>
<evidence type="ECO:0000256" key="2">
    <source>
        <dbReference type="ARBA" id="ARBA00004236"/>
    </source>
</evidence>
<dbReference type="SUPFAM" id="SSF55874">
    <property type="entry name" value="ATPase domain of HSP90 chaperone/DNA topoisomerase II/histidine kinase"/>
    <property type="match status" value="1"/>
</dbReference>
<keyword evidence="8" id="KW-0418">Kinase</keyword>
<sequence>MSPDLAYTLIAALSLFFIGIVVYFHDRKSASNILFFLISLATLFWALANYWSLNVESQEVLFWIRMVLFFAVPHSILLFLFIYNFPQKNFVIKKLILVMILAVMALTMAAAVSPWVFSEIEINQGRVIPIPGPLMSFLAIVIMSSLMAGGILMVKKYREAKENDKVRWRLMLVGVFLSYFLLIITNFLDVIVLRGTYFVIFGPLFMLPAIFGMGYAVMRHQLLNVRAIAAEIFAFVIIAVSLFEVLIAASAEELLVRILFFSLFFIFGVFLIRSVLKEVMQREKLEVLTSELEEANKKLQALDKLKSEFLSFASHQVKSPMIVVKGFASLIYDGSYGPASEKIKETAKKIKDSADRMISLVNNLLDLRKIEEGKMDYHFEKIEVGKLVSDVTGELKSLAENKSLILTFKDESRVAKALIDAEKFRQVIQNLVDNAIKYTKDGWVKIGVRLDDEQKNLIISVSDSGMGIPGKLLPFLFEQFNRGEDAKKSIQGTGLGLYIAKQIVSAHHGKIWAESEGEGKGSVFYVKIPTVTQ</sequence>
<feature type="transmembrane region" description="Helical" evidence="13">
    <location>
        <begin position="166"/>
        <end position="184"/>
    </location>
</feature>
<dbReference type="GO" id="GO:0005524">
    <property type="term" value="F:ATP binding"/>
    <property type="evidence" value="ECO:0007669"/>
    <property type="project" value="UniProtKB-KW"/>
</dbReference>
<evidence type="ECO:0000256" key="12">
    <source>
        <dbReference type="SAM" id="Coils"/>
    </source>
</evidence>
<evidence type="ECO:0000256" key="13">
    <source>
        <dbReference type="SAM" id="Phobius"/>
    </source>
</evidence>
<dbReference type="PANTHER" id="PTHR43711">
    <property type="entry name" value="TWO-COMPONENT HISTIDINE KINASE"/>
    <property type="match status" value="1"/>
</dbReference>
<dbReference type="InterPro" id="IPR004358">
    <property type="entry name" value="Sig_transdc_His_kin-like_C"/>
</dbReference>
<dbReference type="GO" id="GO:0005886">
    <property type="term" value="C:plasma membrane"/>
    <property type="evidence" value="ECO:0007669"/>
    <property type="project" value="UniProtKB-SubCell"/>
</dbReference>
<dbReference type="Proteomes" id="UP000177197">
    <property type="component" value="Unassembled WGS sequence"/>
</dbReference>
<dbReference type="PANTHER" id="PTHR43711:SF31">
    <property type="entry name" value="HISTIDINE KINASE"/>
    <property type="match status" value="1"/>
</dbReference>
<keyword evidence="7" id="KW-0547">Nucleotide-binding</keyword>
<protein>
    <recommendedName>
        <fullName evidence="3">histidine kinase</fullName>
        <ecNumber evidence="3">2.7.13.3</ecNumber>
    </recommendedName>
</protein>
<reference evidence="15 16" key="1">
    <citation type="journal article" date="2016" name="Nat. Commun.">
        <title>Thousands of microbial genomes shed light on interconnected biogeochemical processes in an aquifer system.</title>
        <authorList>
            <person name="Anantharaman K."/>
            <person name="Brown C.T."/>
            <person name="Hug L.A."/>
            <person name="Sharon I."/>
            <person name="Castelle C.J."/>
            <person name="Probst A.J."/>
            <person name="Thomas B.C."/>
            <person name="Singh A."/>
            <person name="Wilkins M.J."/>
            <person name="Karaoz U."/>
            <person name="Brodie E.L."/>
            <person name="Williams K.H."/>
            <person name="Hubbard S.S."/>
            <person name="Banfield J.F."/>
        </authorList>
    </citation>
    <scope>NUCLEOTIDE SEQUENCE [LARGE SCALE GENOMIC DNA]</scope>
</reference>
<organism evidence="15 16">
    <name type="scientific">Candidatus Azambacteria bacterium RIFCSPLOWO2_02_FULL_44_14</name>
    <dbReference type="NCBI Taxonomy" id="1797306"/>
    <lineage>
        <taxon>Bacteria</taxon>
        <taxon>Candidatus Azamiibacteriota</taxon>
    </lineage>
</organism>
<dbReference type="SUPFAM" id="SSF47384">
    <property type="entry name" value="Homodimeric domain of signal transducing histidine kinase"/>
    <property type="match status" value="1"/>
</dbReference>
<evidence type="ECO:0000256" key="5">
    <source>
        <dbReference type="ARBA" id="ARBA00022553"/>
    </source>
</evidence>
<dbReference type="InterPro" id="IPR036097">
    <property type="entry name" value="HisK_dim/P_sf"/>
</dbReference>
<comment type="catalytic activity">
    <reaction evidence="1">
        <text>ATP + protein L-histidine = ADP + protein N-phospho-L-histidine.</text>
        <dbReference type="EC" id="2.7.13.3"/>
    </reaction>
</comment>
<dbReference type="InterPro" id="IPR005467">
    <property type="entry name" value="His_kinase_dom"/>
</dbReference>
<evidence type="ECO:0000256" key="7">
    <source>
        <dbReference type="ARBA" id="ARBA00022741"/>
    </source>
</evidence>
<accession>A0A1F5CCV8</accession>
<keyword evidence="11 13" id="KW-0472">Membrane</keyword>
<evidence type="ECO:0000259" key="14">
    <source>
        <dbReference type="PROSITE" id="PS50109"/>
    </source>
</evidence>
<feature type="coiled-coil region" evidence="12">
    <location>
        <begin position="278"/>
        <end position="308"/>
    </location>
</feature>
<comment type="subcellular location">
    <subcellularLocation>
        <location evidence="2">Cell membrane</location>
    </subcellularLocation>
</comment>
<feature type="transmembrane region" description="Helical" evidence="13">
    <location>
        <begin position="6"/>
        <end position="24"/>
    </location>
</feature>
<gene>
    <name evidence="15" type="ORF">A3I30_00580</name>
</gene>
<dbReference type="InterPro" id="IPR003661">
    <property type="entry name" value="HisK_dim/P_dom"/>
</dbReference>
<keyword evidence="5" id="KW-0597">Phosphoprotein</keyword>
<feature type="domain" description="Histidine kinase" evidence="14">
    <location>
        <begin position="312"/>
        <end position="532"/>
    </location>
</feature>
<dbReference type="InterPro" id="IPR003594">
    <property type="entry name" value="HATPase_dom"/>
</dbReference>
<evidence type="ECO:0000256" key="10">
    <source>
        <dbReference type="ARBA" id="ARBA00023012"/>
    </source>
</evidence>
<comment type="caution">
    <text evidence="15">The sequence shown here is derived from an EMBL/GenBank/DDBJ whole genome shotgun (WGS) entry which is preliminary data.</text>
</comment>
<dbReference type="GO" id="GO:0000155">
    <property type="term" value="F:phosphorelay sensor kinase activity"/>
    <property type="evidence" value="ECO:0007669"/>
    <property type="project" value="InterPro"/>
</dbReference>
<dbReference type="AlphaFoldDB" id="A0A1F5CCV8"/>
<keyword evidence="4" id="KW-1003">Cell membrane</keyword>
<evidence type="ECO:0000256" key="1">
    <source>
        <dbReference type="ARBA" id="ARBA00000085"/>
    </source>
</evidence>
<dbReference type="Pfam" id="PF02518">
    <property type="entry name" value="HATPase_c"/>
    <property type="match status" value="1"/>
</dbReference>
<dbReference type="CDD" id="cd00082">
    <property type="entry name" value="HisKA"/>
    <property type="match status" value="1"/>
</dbReference>
<keyword evidence="6" id="KW-0808">Transferase</keyword>
<proteinExistence type="predicted"/>
<keyword evidence="9" id="KW-0067">ATP-binding</keyword>
<dbReference type="InterPro" id="IPR050736">
    <property type="entry name" value="Sensor_HK_Regulatory"/>
</dbReference>
<keyword evidence="13" id="KW-1133">Transmembrane helix</keyword>
<evidence type="ECO:0000256" key="9">
    <source>
        <dbReference type="ARBA" id="ARBA00022840"/>
    </source>
</evidence>
<feature type="transmembrane region" description="Helical" evidence="13">
    <location>
        <begin position="228"/>
        <end position="248"/>
    </location>
</feature>
<dbReference type="EMBL" id="MEYV01000003">
    <property type="protein sequence ID" value="OGD40676.1"/>
    <property type="molecule type" value="Genomic_DNA"/>
</dbReference>
<feature type="transmembrane region" description="Helical" evidence="13">
    <location>
        <begin position="63"/>
        <end position="83"/>
    </location>
</feature>
<evidence type="ECO:0000313" key="15">
    <source>
        <dbReference type="EMBL" id="OGD40676.1"/>
    </source>
</evidence>
<feature type="transmembrane region" description="Helical" evidence="13">
    <location>
        <begin position="95"/>
        <end position="117"/>
    </location>
</feature>
<feature type="transmembrane region" description="Helical" evidence="13">
    <location>
        <begin position="254"/>
        <end position="276"/>
    </location>
</feature>
<dbReference type="Pfam" id="PF00512">
    <property type="entry name" value="HisKA"/>
    <property type="match status" value="1"/>
</dbReference>
<evidence type="ECO:0000256" key="6">
    <source>
        <dbReference type="ARBA" id="ARBA00022679"/>
    </source>
</evidence>
<dbReference type="InterPro" id="IPR031621">
    <property type="entry name" value="HisKA_7TM"/>
</dbReference>
<feature type="transmembrane region" description="Helical" evidence="13">
    <location>
        <begin position="196"/>
        <end position="216"/>
    </location>
</feature>
<evidence type="ECO:0000256" key="11">
    <source>
        <dbReference type="ARBA" id="ARBA00023136"/>
    </source>
</evidence>
<evidence type="ECO:0000256" key="3">
    <source>
        <dbReference type="ARBA" id="ARBA00012438"/>
    </source>
</evidence>
<dbReference type="InterPro" id="IPR036890">
    <property type="entry name" value="HATPase_C_sf"/>
</dbReference>
<name>A0A1F5CCV8_9BACT</name>
<dbReference type="Pfam" id="PF16927">
    <property type="entry name" value="HisKA_7TM"/>
    <property type="match status" value="1"/>
</dbReference>
<evidence type="ECO:0000256" key="8">
    <source>
        <dbReference type="ARBA" id="ARBA00022777"/>
    </source>
</evidence>